<sequence length="1234" mass="126506">MDLTNIFNGEETRSERANSITSSDLDPFLLQGDDQTWAVEDWNWDPFNMFAAPKEVPNVACCQALKRRKVVDNTATSAPQQAPQQQQNQQAGCQPGHGPHGNNRPGPPAAAACCGNAASQSQQPQSLAGSLQTALNSLLPNRVVETCGATSTCHGAGLVAPPPAIPAAAPIAATGAQMGAMAMAMGLPGNMGWGGMPDMSAPAAAAAAAAAAAVAPGFFANMAGGNGPLAGLGWGAQPMSLQMPGLALPAFPGASPPALPLPSPAFQAPSGLLNHQASVAVPPSSIPSPALGSSGDTTSLQGSADNVKPPCCSGNRAAGGPTCSGGRQQADSSNKGAVQPADRPVQQGGGGYAGGRGGGFAGEAAMPGDLSDFAISESEDEAEAARRAGGGGHRGGAQQMHPGLLLLGDVVALHDVGDDNGLMVCQVPGCGKDLSNLKEYHQRYRICDVHIKLQQVMKDGRLQRFCQQCGRFHDLTAFDGNRKSCRDQLSKHNARRRRRAQAEQAKGRGGAADAAAAGAVSAAAAAAGGVAFDGDVGKLLACLMQNPTQLHALRLLLGVPTHPALPAAQPAAALGAAAGSPADSSSDASAPDQARTYGLARDILAGRNDYAPAFESEHRIVRLSMKLFNKTPADLPTDLRNQVTSWLASAPAAMEASIRPGCVFLTIQMLVDEVAAAQAAAPGAVESLTEHLLTRTGCPFWHVGMYTVQLGADVVLVRDGKLVSDKAAEGAGAAAGGSSRGDGRFPIIRRLAPLAAMAGQPVVLRVHGVNLDAPGCSVIVRWGNKHVKAHLQPLSTHRAVVRLPPLPDLCGPVWLEVSRGAYLSPAKQLLVAKDAALVEEINRLDVRHGPLRAELVELLLQDLALVLQHIAGQPGVASQLPHAAIALKARRLLAMACDMGWAAVASAVLPLACASCSCAAEMVAAIHAASVPSAAAAAAAATTSAGAAPTADKRGLSLLHRAVRSGSIPLLAGMLAWGDSHGYRWRVDAAGPAGITPLHLSAMLEDARVALLLLDHCGWPAAFTHLRSDGGVTPFHLAFQMGHYQVDTLMAALGGLHQVDPHSGANNAAGGNNANNNNNINSTMQGQGSAHAQGRRSRCGSATLPPAFGFKVEEDLNEDIKPSANARGAAAAAAGNNNNSCCAELDPCEMCHCTLPPLLLSIMASCNQCGRRRMCMEAETTAAADRCGGCVCGGARPSLRAELGEVCNSQQHSTIFSITALCQGCHGNRVLAVA</sequence>
<name>A0AAD3DVW5_9CHLO</name>
<feature type="compositionally biased region" description="Gly residues" evidence="4">
    <location>
        <begin position="347"/>
        <end position="361"/>
    </location>
</feature>
<dbReference type="PANTHER" id="PTHR31251">
    <property type="entry name" value="SQUAMOSA PROMOTER-BINDING-LIKE PROTEIN 4"/>
    <property type="match status" value="1"/>
</dbReference>
<feature type="compositionally biased region" description="Polar residues" evidence="4">
    <location>
        <begin position="325"/>
        <end position="336"/>
    </location>
</feature>
<feature type="region of interest" description="Disordered" evidence="4">
    <location>
        <begin position="279"/>
        <end position="397"/>
    </location>
</feature>
<keyword evidence="2" id="KW-0863">Zinc-finger</keyword>
<feature type="region of interest" description="Disordered" evidence="4">
    <location>
        <begin position="72"/>
        <end position="117"/>
    </location>
</feature>
<dbReference type="GO" id="GO:0005634">
    <property type="term" value="C:nucleus"/>
    <property type="evidence" value="ECO:0007669"/>
    <property type="project" value="InterPro"/>
</dbReference>
<protein>
    <recommendedName>
        <fullName evidence="5">SBP-type domain-containing protein</fullName>
    </recommendedName>
</protein>
<dbReference type="AlphaFoldDB" id="A0AAD3DVW5"/>
<reference evidence="6 7" key="1">
    <citation type="journal article" date="2021" name="Sci. Rep.">
        <title>Genome sequencing of the multicellular alga Astrephomene provides insights into convergent evolution of germ-soma differentiation.</title>
        <authorList>
            <person name="Yamashita S."/>
            <person name="Yamamoto K."/>
            <person name="Matsuzaki R."/>
            <person name="Suzuki S."/>
            <person name="Yamaguchi H."/>
            <person name="Hirooka S."/>
            <person name="Minakuchi Y."/>
            <person name="Miyagishima S."/>
            <person name="Kawachi M."/>
            <person name="Toyoda A."/>
            <person name="Nozaki H."/>
        </authorList>
    </citation>
    <scope>NUCLEOTIDE SEQUENCE [LARGE SCALE GENOMIC DNA]</scope>
    <source>
        <strain evidence="6 7">NIES-4017</strain>
    </source>
</reference>
<dbReference type="Gene3D" id="1.25.40.20">
    <property type="entry name" value="Ankyrin repeat-containing domain"/>
    <property type="match status" value="1"/>
</dbReference>
<keyword evidence="7" id="KW-1185">Reference proteome</keyword>
<dbReference type="GO" id="GO:0008270">
    <property type="term" value="F:zinc ion binding"/>
    <property type="evidence" value="ECO:0007669"/>
    <property type="project" value="UniProtKB-KW"/>
</dbReference>
<proteinExistence type="predicted"/>
<evidence type="ECO:0000256" key="1">
    <source>
        <dbReference type="ARBA" id="ARBA00022723"/>
    </source>
</evidence>
<dbReference type="PROSITE" id="PS51141">
    <property type="entry name" value="ZF_SBP"/>
    <property type="match status" value="1"/>
</dbReference>
<dbReference type="Gene3D" id="4.10.1100.10">
    <property type="entry name" value="Transcription factor, SBP-box domain"/>
    <property type="match status" value="1"/>
</dbReference>
<dbReference type="Pfam" id="PF03110">
    <property type="entry name" value="SBP"/>
    <property type="match status" value="1"/>
</dbReference>
<dbReference type="SUPFAM" id="SSF103612">
    <property type="entry name" value="SBT domain"/>
    <property type="match status" value="1"/>
</dbReference>
<dbReference type="GO" id="GO:0003677">
    <property type="term" value="F:DNA binding"/>
    <property type="evidence" value="ECO:0007669"/>
    <property type="project" value="InterPro"/>
</dbReference>
<evidence type="ECO:0000256" key="4">
    <source>
        <dbReference type="SAM" id="MobiDB-lite"/>
    </source>
</evidence>
<dbReference type="InterPro" id="IPR004333">
    <property type="entry name" value="SBP_dom"/>
</dbReference>
<feature type="region of interest" description="Disordered" evidence="4">
    <location>
        <begin position="1063"/>
        <end position="1099"/>
    </location>
</feature>
<dbReference type="PANTHER" id="PTHR31251:SF169">
    <property type="entry name" value="SQUAMOSA PROMOTER-BINDING-LIKE PROTEIN 8"/>
    <property type="match status" value="1"/>
</dbReference>
<dbReference type="EMBL" id="BMAR01000019">
    <property type="protein sequence ID" value="GFR47637.1"/>
    <property type="molecule type" value="Genomic_DNA"/>
</dbReference>
<feature type="compositionally biased region" description="Low complexity" evidence="4">
    <location>
        <begin position="279"/>
        <end position="290"/>
    </location>
</feature>
<dbReference type="InterPro" id="IPR044817">
    <property type="entry name" value="SBP-like"/>
</dbReference>
<dbReference type="InterPro" id="IPR036770">
    <property type="entry name" value="Ankyrin_rpt-contain_sf"/>
</dbReference>
<organism evidence="6 7">
    <name type="scientific">Astrephomene gubernaculifera</name>
    <dbReference type="NCBI Taxonomy" id="47775"/>
    <lineage>
        <taxon>Eukaryota</taxon>
        <taxon>Viridiplantae</taxon>
        <taxon>Chlorophyta</taxon>
        <taxon>core chlorophytes</taxon>
        <taxon>Chlorophyceae</taxon>
        <taxon>CS clade</taxon>
        <taxon>Chlamydomonadales</taxon>
        <taxon>Astrephomenaceae</taxon>
        <taxon>Astrephomene</taxon>
    </lineage>
</organism>
<feature type="compositionally biased region" description="Polar residues" evidence="4">
    <location>
        <begin position="1080"/>
        <end position="1090"/>
    </location>
</feature>
<accession>A0AAD3DVW5</accession>
<comment type="caution">
    <text evidence="6">The sequence shown here is derived from an EMBL/GenBank/DDBJ whole genome shotgun (WGS) entry which is preliminary data.</text>
</comment>
<dbReference type="InterPro" id="IPR036893">
    <property type="entry name" value="SBP_sf"/>
</dbReference>
<feature type="compositionally biased region" description="Polar residues" evidence="4">
    <location>
        <begin position="294"/>
        <end position="304"/>
    </location>
</feature>
<gene>
    <name evidence="6" type="ORF">Agub_g9379</name>
</gene>
<feature type="region of interest" description="Disordered" evidence="4">
    <location>
        <begin position="486"/>
        <end position="509"/>
    </location>
</feature>
<dbReference type="SUPFAM" id="SSF48403">
    <property type="entry name" value="Ankyrin repeat"/>
    <property type="match status" value="1"/>
</dbReference>
<dbReference type="Proteomes" id="UP001054857">
    <property type="component" value="Unassembled WGS sequence"/>
</dbReference>
<evidence type="ECO:0000313" key="6">
    <source>
        <dbReference type="EMBL" id="GFR47637.1"/>
    </source>
</evidence>
<feature type="compositionally biased region" description="Low complexity" evidence="4">
    <location>
        <begin position="1064"/>
        <end position="1079"/>
    </location>
</feature>
<feature type="domain" description="SBP-type" evidence="5">
    <location>
        <begin position="422"/>
        <end position="499"/>
    </location>
</feature>
<feature type="compositionally biased region" description="Low complexity" evidence="4">
    <location>
        <begin position="78"/>
        <end position="117"/>
    </location>
</feature>
<keyword evidence="1" id="KW-0479">Metal-binding</keyword>
<evidence type="ECO:0000256" key="3">
    <source>
        <dbReference type="ARBA" id="ARBA00022833"/>
    </source>
</evidence>
<keyword evidence="3" id="KW-0862">Zinc</keyword>
<evidence type="ECO:0000256" key="2">
    <source>
        <dbReference type="ARBA" id="ARBA00022771"/>
    </source>
</evidence>
<evidence type="ECO:0000313" key="7">
    <source>
        <dbReference type="Proteomes" id="UP001054857"/>
    </source>
</evidence>
<evidence type="ECO:0000259" key="5">
    <source>
        <dbReference type="PROSITE" id="PS51141"/>
    </source>
</evidence>